<sequence>MRGKVIPKASQSGGPVQGLTTPTANVLPVDNARVGPAVRRSSGGAAAMIGELAVSQLWMLVLCCSSLDFTGGVRLAAYFRGSHKGSSKAGSRWMAPSLLRSLSISIPLIQPFSAVVEVPVGDRAKERSAWF</sequence>
<keyword evidence="3" id="KW-1185">Reference proteome</keyword>
<evidence type="ECO:0000313" key="2">
    <source>
        <dbReference type="EMBL" id="GER26912.1"/>
    </source>
</evidence>
<protein>
    <submittedName>
        <fullName evidence="2">NAD(P)H-hydrate epimerase</fullName>
    </submittedName>
</protein>
<reference evidence="3" key="1">
    <citation type="journal article" date="2019" name="Curr. Biol.">
        <title>Genome Sequence of Striga asiatica Provides Insight into the Evolution of Plant Parasitism.</title>
        <authorList>
            <person name="Yoshida S."/>
            <person name="Kim S."/>
            <person name="Wafula E.K."/>
            <person name="Tanskanen J."/>
            <person name="Kim Y.M."/>
            <person name="Honaas L."/>
            <person name="Yang Z."/>
            <person name="Spallek T."/>
            <person name="Conn C.E."/>
            <person name="Ichihashi Y."/>
            <person name="Cheong K."/>
            <person name="Cui S."/>
            <person name="Der J.P."/>
            <person name="Gundlach H."/>
            <person name="Jiao Y."/>
            <person name="Hori C."/>
            <person name="Ishida J.K."/>
            <person name="Kasahara H."/>
            <person name="Kiba T."/>
            <person name="Kim M.S."/>
            <person name="Koo N."/>
            <person name="Laohavisit A."/>
            <person name="Lee Y.H."/>
            <person name="Lumba S."/>
            <person name="McCourt P."/>
            <person name="Mortimer J.C."/>
            <person name="Mutuku J.M."/>
            <person name="Nomura T."/>
            <person name="Sasaki-Sekimoto Y."/>
            <person name="Seto Y."/>
            <person name="Wang Y."/>
            <person name="Wakatake T."/>
            <person name="Sakakibara H."/>
            <person name="Demura T."/>
            <person name="Yamaguchi S."/>
            <person name="Yoneyama K."/>
            <person name="Manabe R.I."/>
            <person name="Nelson D.C."/>
            <person name="Schulman A.H."/>
            <person name="Timko M.P."/>
            <person name="dePamphilis C.W."/>
            <person name="Choi D."/>
            <person name="Shirasu K."/>
        </authorList>
    </citation>
    <scope>NUCLEOTIDE SEQUENCE [LARGE SCALE GENOMIC DNA]</scope>
    <source>
        <strain evidence="3">cv. UVA1</strain>
    </source>
</reference>
<organism evidence="2 3">
    <name type="scientific">Striga asiatica</name>
    <name type="common">Asiatic witchweed</name>
    <name type="synonym">Buchnera asiatica</name>
    <dbReference type="NCBI Taxonomy" id="4170"/>
    <lineage>
        <taxon>Eukaryota</taxon>
        <taxon>Viridiplantae</taxon>
        <taxon>Streptophyta</taxon>
        <taxon>Embryophyta</taxon>
        <taxon>Tracheophyta</taxon>
        <taxon>Spermatophyta</taxon>
        <taxon>Magnoliopsida</taxon>
        <taxon>eudicotyledons</taxon>
        <taxon>Gunneridae</taxon>
        <taxon>Pentapetalae</taxon>
        <taxon>asterids</taxon>
        <taxon>lamiids</taxon>
        <taxon>Lamiales</taxon>
        <taxon>Orobanchaceae</taxon>
        <taxon>Buchnereae</taxon>
        <taxon>Striga</taxon>
    </lineage>
</organism>
<feature type="region of interest" description="Disordered" evidence="1">
    <location>
        <begin position="1"/>
        <end position="22"/>
    </location>
</feature>
<dbReference type="Proteomes" id="UP000325081">
    <property type="component" value="Unassembled WGS sequence"/>
</dbReference>
<proteinExistence type="predicted"/>
<dbReference type="AlphaFoldDB" id="A0A5A7P2C6"/>
<name>A0A5A7P2C6_STRAF</name>
<feature type="compositionally biased region" description="Polar residues" evidence="1">
    <location>
        <begin position="9"/>
        <end position="22"/>
    </location>
</feature>
<gene>
    <name evidence="2" type="ORF">STAS_02582</name>
</gene>
<dbReference type="EMBL" id="BKCP01001225">
    <property type="protein sequence ID" value="GER26912.1"/>
    <property type="molecule type" value="Genomic_DNA"/>
</dbReference>
<evidence type="ECO:0000256" key="1">
    <source>
        <dbReference type="SAM" id="MobiDB-lite"/>
    </source>
</evidence>
<comment type="caution">
    <text evidence="2">The sequence shown here is derived from an EMBL/GenBank/DDBJ whole genome shotgun (WGS) entry which is preliminary data.</text>
</comment>
<evidence type="ECO:0000313" key="3">
    <source>
        <dbReference type="Proteomes" id="UP000325081"/>
    </source>
</evidence>
<accession>A0A5A7P2C6</accession>